<dbReference type="EMBL" id="JEME01002365">
    <property type="protein sequence ID" value="KYG04511.1"/>
    <property type="molecule type" value="Genomic_DNA"/>
</dbReference>
<proteinExistence type="predicted"/>
<evidence type="ECO:0000313" key="1">
    <source>
        <dbReference type="EMBL" id="KYG04511.1"/>
    </source>
</evidence>
<evidence type="ECO:0000313" key="2">
    <source>
        <dbReference type="Proteomes" id="UP000075502"/>
    </source>
</evidence>
<gene>
    <name evidence="1" type="ORF">BE21_03910</name>
</gene>
<name>A0A150TIK4_SORCE</name>
<comment type="caution">
    <text evidence="1">The sequence shown here is derived from an EMBL/GenBank/DDBJ whole genome shotgun (WGS) entry which is preliminary data.</text>
</comment>
<organism evidence="1 2">
    <name type="scientific">Sorangium cellulosum</name>
    <name type="common">Polyangium cellulosum</name>
    <dbReference type="NCBI Taxonomy" id="56"/>
    <lineage>
        <taxon>Bacteria</taxon>
        <taxon>Pseudomonadati</taxon>
        <taxon>Myxococcota</taxon>
        <taxon>Polyangia</taxon>
        <taxon>Polyangiales</taxon>
        <taxon>Polyangiaceae</taxon>
        <taxon>Sorangium</taxon>
    </lineage>
</organism>
<sequence length="62" mass="6098">MISLDTTFALAPGLRIIAIDDLPSTADASAATTRTPAIVDVTSTAPAITRSGVPTGGAMVVG</sequence>
<reference evidence="1 2" key="1">
    <citation type="submission" date="2014-02" db="EMBL/GenBank/DDBJ databases">
        <title>The small core and large imbalanced accessory genome model reveals a collaborative survival strategy of Sorangium cellulosum strains in nature.</title>
        <authorList>
            <person name="Han K."/>
            <person name="Peng R."/>
            <person name="Blom J."/>
            <person name="Li Y.-Z."/>
        </authorList>
    </citation>
    <scope>NUCLEOTIDE SEQUENCE [LARGE SCALE GENOMIC DNA]</scope>
    <source>
        <strain evidence="1 2">So0007-03</strain>
    </source>
</reference>
<dbReference type="Proteomes" id="UP000075502">
    <property type="component" value="Unassembled WGS sequence"/>
</dbReference>
<protein>
    <submittedName>
        <fullName evidence="1">Uncharacterized protein</fullName>
    </submittedName>
</protein>
<accession>A0A150TIK4</accession>
<dbReference type="AlphaFoldDB" id="A0A150TIK4"/>